<organism evidence="2 3">
    <name type="scientific">Circinella minor</name>
    <dbReference type="NCBI Taxonomy" id="1195481"/>
    <lineage>
        <taxon>Eukaryota</taxon>
        <taxon>Fungi</taxon>
        <taxon>Fungi incertae sedis</taxon>
        <taxon>Mucoromycota</taxon>
        <taxon>Mucoromycotina</taxon>
        <taxon>Mucoromycetes</taxon>
        <taxon>Mucorales</taxon>
        <taxon>Lichtheimiaceae</taxon>
        <taxon>Circinella</taxon>
    </lineage>
</organism>
<feature type="region of interest" description="Disordered" evidence="1">
    <location>
        <begin position="17"/>
        <end position="37"/>
    </location>
</feature>
<accession>A0A8H7RVE6</accession>
<keyword evidence="3" id="KW-1185">Reference proteome</keyword>
<sequence>MRRHIKHVSYYLQSTTEIYADPDTEEDPNEQHQPTNHINSDMFDLQAAHSSSVVGLISSDFRFLTPEFDLCSR</sequence>
<evidence type="ECO:0000256" key="1">
    <source>
        <dbReference type="SAM" id="MobiDB-lite"/>
    </source>
</evidence>
<gene>
    <name evidence="2" type="ORF">INT45_005480</name>
</gene>
<proteinExistence type="predicted"/>
<evidence type="ECO:0000313" key="2">
    <source>
        <dbReference type="EMBL" id="KAG2217759.1"/>
    </source>
</evidence>
<dbReference type="Proteomes" id="UP000646827">
    <property type="component" value="Unassembled WGS sequence"/>
</dbReference>
<dbReference type="EMBL" id="JAEPRB010000275">
    <property type="protein sequence ID" value="KAG2217759.1"/>
    <property type="molecule type" value="Genomic_DNA"/>
</dbReference>
<reference evidence="2 3" key="1">
    <citation type="submission" date="2020-12" db="EMBL/GenBank/DDBJ databases">
        <title>Metabolic potential, ecology and presence of endohyphal bacteria is reflected in genomic diversity of Mucoromycotina.</title>
        <authorList>
            <person name="Muszewska A."/>
            <person name="Okrasinska A."/>
            <person name="Steczkiewicz K."/>
            <person name="Drgas O."/>
            <person name="Orlowska M."/>
            <person name="Perlinska-Lenart U."/>
            <person name="Aleksandrzak-Piekarczyk T."/>
            <person name="Szatraj K."/>
            <person name="Zielenkiewicz U."/>
            <person name="Pilsyk S."/>
            <person name="Malc E."/>
            <person name="Mieczkowski P."/>
            <person name="Kruszewska J.S."/>
            <person name="Biernat P."/>
            <person name="Pawlowska J."/>
        </authorList>
    </citation>
    <scope>NUCLEOTIDE SEQUENCE [LARGE SCALE GENOMIC DNA]</scope>
    <source>
        <strain evidence="2 3">CBS 142.35</strain>
    </source>
</reference>
<protein>
    <submittedName>
        <fullName evidence="2">Uncharacterized protein</fullName>
    </submittedName>
</protein>
<comment type="caution">
    <text evidence="2">The sequence shown here is derived from an EMBL/GenBank/DDBJ whole genome shotgun (WGS) entry which is preliminary data.</text>
</comment>
<dbReference type="AlphaFoldDB" id="A0A8H7RVE6"/>
<evidence type="ECO:0000313" key="3">
    <source>
        <dbReference type="Proteomes" id="UP000646827"/>
    </source>
</evidence>
<name>A0A8H7RVE6_9FUNG</name>